<dbReference type="InParanoid" id="A0A166AL76"/>
<keyword evidence="4" id="KW-1185">Reference proteome</keyword>
<dbReference type="Proteomes" id="UP000077266">
    <property type="component" value="Unassembled WGS sequence"/>
</dbReference>
<dbReference type="EMBL" id="KV425997">
    <property type="protein sequence ID" value="KZV93039.1"/>
    <property type="molecule type" value="Genomic_DNA"/>
</dbReference>
<feature type="signal peptide" evidence="2">
    <location>
        <begin position="1"/>
        <end position="20"/>
    </location>
</feature>
<reference evidence="3 4" key="1">
    <citation type="journal article" date="2016" name="Mol. Biol. Evol.">
        <title>Comparative Genomics of Early-Diverging Mushroom-Forming Fungi Provides Insights into the Origins of Lignocellulose Decay Capabilities.</title>
        <authorList>
            <person name="Nagy L.G."/>
            <person name="Riley R."/>
            <person name="Tritt A."/>
            <person name="Adam C."/>
            <person name="Daum C."/>
            <person name="Floudas D."/>
            <person name="Sun H."/>
            <person name="Yadav J.S."/>
            <person name="Pangilinan J."/>
            <person name="Larsson K.H."/>
            <person name="Matsuura K."/>
            <person name="Barry K."/>
            <person name="Labutti K."/>
            <person name="Kuo R."/>
            <person name="Ohm R.A."/>
            <person name="Bhattacharya S.S."/>
            <person name="Shirouzu T."/>
            <person name="Yoshinaga Y."/>
            <person name="Martin F.M."/>
            <person name="Grigoriev I.V."/>
            <person name="Hibbett D.S."/>
        </authorList>
    </citation>
    <scope>NUCLEOTIDE SEQUENCE [LARGE SCALE GENOMIC DNA]</scope>
    <source>
        <strain evidence="3 4">HHB12029</strain>
    </source>
</reference>
<evidence type="ECO:0000256" key="2">
    <source>
        <dbReference type="SAM" id="SignalP"/>
    </source>
</evidence>
<feature type="region of interest" description="Disordered" evidence="1">
    <location>
        <begin position="319"/>
        <end position="414"/>
    </location>
</feature>
<dbReference type="Pfam" id="PF03659">
    <property type="entry name" value="Glyco_hydro_71"/>
    <property type="match status" value="2"/>
</dbReference>
<feature type="compositionally biased region" description="Low complexity" evidence="1">
    <location>
        <begin position="338"/>
        <end position="353"/>
    </location>
</feature>
<feature type="compositionally biased region" description="Pro residues" evidence="1">
    <location>
        <begin position="354"/>
        <end position="408"/>
    </location>
</feature>
<accession>A0A166AL76</accession>
<organism evidence="3 4">
    <name type="scientific">Exidia glandulosa HHB12029</name>
    <dbReference type="NCBI Taxonomy" id="1314781"/>
    <lineage>
        <taxon>Eukaryota</taxon>
        <taxon>Fungi</taxon>
        <taxon>Dikarya</taxon>
        <taxon>Basidiomycota</taxon>
        <taxon>Agaricomycotina</taxon>
        <taxon>Agaricomycetes</taxon>
        <taxon>Auriculariales</taxon>
        <taxon>Exidiaceae</taxon>
        <taxon>Exidia</taxon>
    </lineage>
</organism>
<evidence type="ECO:0000313" key="3">
    <source>
        <dbReference type="EMBL" id="KZV93039.1"/>
    </source>
</evidence>
<evidence type="ECO:0000256" key="1">
    <source>
        <dbReference type="SAM" id="MobiDB-lite"/>
    </source>
</evidence>
<dbReference type="CDD" id="cd11577">
    <property type="entry name" value="GH71"/>
    <property type="match status" value="1"/>
</dbReference>
<dbReference type="GO" id="GO:0051118">
    <property type="term" value="F:glucan endo-1,3-alpha-glucosidase activity"/>
    <property type="evidence" value="ECO:0007669"/>
    <property type="project" value="InterPro"/>
</dbReference>
<feature type="chain" id="PRO_5007870700" description="Glycoside hydrolase" evidence="2">
    <location>
        <begin position="21"/>
        <end position="533"/>
    </location>
</feature>
<keyword evidence="2" id="KW-0732">Signal</keyword>
<dbReference type="AlphaFoldDB" id="A0A166AL76"/>
<dbReference type="Gene3D" id="3.20.20.80">
    <property type="entry name" value="Glycosidases"/>
    <property type="match status" value="1"/>
</dbReference>
<dbReference type="STRING" id="1314781.A0A166AL76"/>
<protein>
    <recommendedName>
        <fullName evidence="5">Glycoside hydrolase</fullName>
    </recommendedName>
</protein>
<gene>
    <name evidence="3" type="ORF">EXIGLDRAFT_646599</name>
</gene>
<sequence>MIPLTASFVALLAAARLVAAQSVVAHYMAQELYDYQEADITKDIQDAMAIGIEAFVFNIASMDYEVDKINMAYPIAEQLGFQFLYSIDTAFGYNWQPSEIVSLVAAHANSSATYRWNGKPLISSFQSTGETRGDDFWSAVKSGLKDQGIDVSIAPGLTRFRDPNLAQELVSSFPSIDGFLNWWSWPEDKPENLTTATDLAYKEALSSRDGPYMMAVSPWQFKNINGEAWVENSDYLWRYRWEQAINEVKPDIVEIVTWNDYGESHYIVNPNPVVNLGSEAPHYVNGTDHSAWQIPAKYYIQWFKSCGAASVVAPTRAARSLRSGRNGKKRCGENCDCSTAPGSSAPASTSTPSAPAPSSEPAPPSTDIPAPTAAPEPVPTSAPAPEEPAPAPTSAPAPAPSDPAPAPAPGSCSPPAIEEETIVYWYRKFPKDIQCSGGADVRNKEFVADEIFAYAMLKEPGIIRIDAGSQSGEFSVDAGISIVSIPFPETDETPFFQILRGDDKTVIKSGHGNAAISHSDCTWYNFNPTVGSI</sequence>
<evidence type="ECO:0008006" key="5">
    <source>
        <dbReference type="Google" id="ProtNLM"/>
    </source>
</evidence>
<name>A0A166AL76_EXIGL</name>
<dbReference type="InterPro" id="IPR005197">
    <property type="entry name" value="Glyco_hydro_71"/>
</dbReference>
<evidence type="ECO:0000313" key="4">
    <source>
        <dbReference type="Proteomes" id="UP000077266"/>
    </source>
</evidence>
<proteinExistence type="predicted"/>
<dbReference type="OrthoDB" id="3257981at2759"/>